<reference evidence="1 2" key="1">
    <citation type="journal article" date="2020" name="Phytopathology">
        <title>Genome Sequence Resources of Colletotrichum truncatum, C. plurivorum, C. musicola, and C. sojae: Four Species Pathogenic to Soybean (Glycine max).</title>
        <authorList>
            <person name="Rogerio F."/>
            <person name="Boufleur T.R."/>
            <person name="Ciampi-Guillardi M."/>
            <person name="Sukno S.A."/>
            <person name="Thon M.R."/>
            <person name="Massola Junior N.S."/>
            <person name="Baroncelli R."/>
        </authorList>
    </citation>
    <scope>NUCLEOTIDE SEQUENCE [LARGE SCALE GENOMIC DNA]</scope>
    <source>
        <strain evidence="1 2">CMES1059</strain>
    </source>
</reference>
<comment type="caution">
    <text evidence="1">The sequence shown here is derived from an EMBL/GenBank/DDBJ whole genome shotgun (WGS) entry which is preliminary data.</text>
</comment>
<proteinExistence type="predicted"/>
<protein>
    <submittedName>
        <fullName evidence="1">Uncharacterized protein</fullName>
    </submittedName>
</protein>
<evidence type="ECO:0000313" key="2">
    <source>
        <dbReference type="Proteomes" id="UP000805649"/>
    </source>
</evidence>
<organism evidence="1 2">
    <name type="scientific">Colletotrichum truncatum</name>
    <name type="common">Anthracnose fungus</name>
    <name type="synonym">Colletotrichum capsici</name>
    <dbReference type="NCBI Taxonomy" id="5467"/>
    <lineage>
        <taxon>Eukaryota</taxon>
        <taxon>Fungi</taxon>
        <taxon>Dikarya</taxon>
        <taxon>Ascomycota</taxon>
        <taxon>Pezizomycotina</taxon>
        <taxon>Sordariomycetes</taxon>
        <taxon>Hypocreomycetidae</taxon>
        <taxon>Glomerellales</taxon>
        <taxon>Glomerellaceae</taxon>
        <taxon>Colletotrichum</taxon>
        <taxon>Colletotrichum truncatum species complex</taxon>
    </lineage>
</organism>
<gene>
    <name evidence="1" type="ORF">CTRU02_212183</name>
</gene>
<evidence type="ECO:0000313" key="1">
    <source>
        <dbReference type="EMBL" id="KAL0933220.1"/>
    </source>
</evidence>
<accession>A0ACC3YMT3</accession>
<keyword evidence="2" id="KW-1185">Reference proteome</keyword>
<dbReference type="Proteomes" id="UP000805649">
    <property type="component" value="Unassembled WGS sequence"/>
</dbReference>
<sequence length="264" mass="29669">MAGFDVNLGALLVSLTTYGGLLYEMIDNRLRDKENKDTQVGLGDRIGVLERQVVNVTQATINNNNKAPKFDTQVINLEPSIVGYAYLAFILTLVAFFSYIIWQQYNDLMRLYGKELGYLHEISALRQRLVFAEKEVEGKRNLAELREKEANEAKVMMTEYRKAADDNKAAADKEKTKAETTAKETSNHVWEQALAVNELMQLVKEKCVETDGIVADFKTDNVNIKKLVKDVTGALPRVEAEAFQRGKAAGRAEMLEEIEGVKAE</sequence>
<name>A0ACC3YMT3_COLTU</name>
<dbReference type="EMBL" id="VUJX02000008">
    <property type="protein sequence ID" value="KAL0933220.1"/>
    <property type="molecule type" value="Genomic_DNA"/>
</dbReference>